<feature type="region of interest" description="Disordered" evidence="1">
    <location>
        <begin position="1"/>
        <end position="66"/>
    </location>
</feature>
<dbReference type="PANTHER" id="PTHR28108">
    <property type="entry name" value="SWR1-COMPLEX PROTEIN 3"/>
    <property type="match status" value="1"/>
</dbReference>
<dbReference type="PANTHER" id="PTHR28108:SF1">
    <property type="entry name" value="SWR1-COMPLEX PROTEIN 3"/>
    <property type="match status" value="1"/>
</dbReference>
<feature type="compositionally biased region" description="Pro residues" evidence="1">
    <location>
        <begin position="33"/>
        <end position="50"/>
    </location>
</feature>
<evidence type="ECO:0000313" key="2">
    <source>
        <dbReference type="EMBL" id="EMF17285.1"/>
    </source>
</evidence>
<feature type="region of interest" description="Disordered" evidence="1">
    <location>
        <begin position="149"/>
        <end position="176"/>
    </location>
</feature>
<dbReference type="EMBL" id="KB456260">
    <property type="protein sequence ID" value="EMF17285.1"/>
    <property type="molecule type" value="Genomic_DNA"/>
</dbReference>
<dbReference type="GO" id="GO:0000812">
    <property type="term" value="C:Swr1 complex"/>
    <property type="evidence" value="ECO:0007669"/>
    <property type="project" value="InterPro"/>
</dbReference>
<feature type="compositionally biased region" description="Polar residues" evidence="1">
    <location>
        <begin position="53"/>
        <end position="62"/>
    </location>
</feature>
<dbReference type="HOGENOM" id="CLU_013601_2_0_1"/>
<dbReference type="Proteomes" id="UP000016931">
    <property type="component" value="Unassembled WGS sequence"/>
</dbReference>
<protein>
    <submittedName>
        <fullName evidence="2">Uncharacterized protein</fullName>
    </submittedName>
</protein>
<dbReference type="GeneID" id="27900731"/>
<sequence length="400" mass="44117">MYVEERAKAPVAPKQPISHYRPAQQYQHRGLPPTIPPGQPQIPQQSPPRVPQASSPAPQSGTKPDPVISMLATRASTDPELKSLMKEVATGHATQEQLKVFQKHIDELTAMVTRQKQDQDDSTAKAYQQPNTIQYDGQADMRVSSTLNGTMQLAPGTQPYPPAQPGQQPQQHGQQQPWVAPALPVIIAFKDVGATEDRFLFPQHSILETLSPQHLLVSFIVIRKGHQAADSDGLEPNAEYWQPITIMIEVAYGREELLNCVRRWVKPAEEVRSYMEAVMQRCERAPDSHLALRLPFKSTVVTEKENVSKEATPVVEEHVKTRPTAKATKTKKGGSMLKTKTDGEAAAPAQTSAMKSEKAASPVMPLQQVKPSQTTEPPVEVDTGGRPRRATRKSVRISEG</sequence>
<dbReference type="InterPro" id="IPR037651">
    <property type="entry name" value="Swc3"/>
</dbReference>
<accession>N1QJB5</accession>
<dbReference type="RefSeq" id="XP_016765406.1">
    <property type="nucleotide sequence ID" value="XM_016903594.1"/>
</dbReference>
<feature type="compositionally biased region" description="Basic residues" evidence="1">
    <location>
        <begin position="386"/>
        <end position="400"/>
    </location>
</feature>
<feature type="compositionally biased region" description="Low complexity" evidence="1">
    <location>
        <begin position="165"/>
        <end position="176"/>
    </location>
</feature>
<feature type="region of interest" description="Disordered" evidence="1">
    <location>
        <begin position="319"/>
        <end position="400"/>
    </location>
</feature>
<dbReference type="OrthoDB" id="5338195at2759"/>
<organism evidence="2 3">
    <name type="scientific">Sphaerulina musiva (strain SO2202)</name>
    <name type="common">Poplar stem canker fungus</name>
    <name type="synonym">Septoria musiva</name>
    <dbReference type="NCBI Taxonomy" id="692275"/>
    <lineage>
        <taxon>Eukaryota</taxon>
        <taxon>Fungi</taxon>
        <taxon>Dikarya</taxon>
        <taxon>Ascomycota</taxon>
        <taxon>Pezizomycotina</taxon>
        <taxon>Dothideomycetes</taxon>
        <taxon>Dothideomycetidae</taxon>
        <taxon>Mycosphaerellales</taxon>
        <taxon>Mycosphaerellaceae</taxon>
        <taxon>Sphaerulina</taxon>
    </lineage>
</organism>
<dbReference type="STRING" id="692275.N1QJB5"/>
<evidence type="ECO:0000256" key="1">
    <source>
        <dbReference type="SAM" id="MobiDB-lite"/>
    </source>
</evidence>
<reference evidence="2 3" key="1">
    <citation type="journal article" date="2012" name="PLoS Pathog.">
        <title>Diverse lifestyles and strategies of plant pathogenesis encoded in the genomes of eighteen Dothideomycetes fungi.</title>
        <authorList>
            <person name="Ohm R.A."/>
            <person name="Feau N."/>
            <person name="Henrissat B."/>
            <person name="Schoch C.L."/>
            <person name="Horwitz B.A."/>
            <person name="Barry K.W."/>
            <person name="Condon B.J."/>
            <person name="Copeland A.C."/>
            <person name="Dhillon B."/>
            <person name="Glaser F."/>
            <person name="Hesse C.N."/>
            <person name="Kosti I."/>
            <person name="LaButti K."/>
            <person name="Lindquist E.A."/>
            <person name="Lucas S."/>
            <person name="Salamov A.A."/>
            <person name="Bradshaw R.E."/>
            <person name="Ciuffetti L."/>
            <person name="Hamelin R.C."/>
            <person name="Kema G.H.J."/>
            <person name="Lawrence C."/>
            <person name="Scott J.A."/>
            <person name="Spatafora J.W."/>
            <person name="Turgeon B.G."/>
            <person name="de Wit P.J.G.M."/>
            <person name="Zhong S."/>
            <person name="Goodwin S.B."/>
            <person name="Grigoriev I.V."/>
        </authorList>
    </citation>
    <scope>NUCLEOTIDE SEQUENCE [LARGE SCALE GENOMIC DNA]</scope>
    <source>
        <strain evidence="2 3">SO2202</strain>
    </source>
</reference>
<evidence type="ECO:0000313" key="3">
    <source>
        <dbReference type="Proteomes" id="UP000016931"/>
    </source>
</evidence>
<dbReference type="AlphaFoldDB" id="N1QJB5"/>
<dbReference type="eggNOG" id="ENOG502S00J">
    <property type="taxonomic scope" value="Eukaryota"/>
</dbReference>
<keyword evidence="3" id="KW-1185">Reference proteome</keyword>
<proteinExistence type="predicted"/>
<gene>
    <name evidence="2" type="ORF">SEPMUDRAFT_146353</name>
</gene>
<dbReference type="GO" id="GO:0140849">
    <property type="term" value="F:ATP-dependent H2AZ histone chaperone activity"/>
    <property type="evidence" value="ECO:0007669"/>
    <property type="project" value="InterPro"/>
</dbReference>
<name>N1QJB5_SPHMS</name>